<evidence type="ECO:0000256" key="3">
    <source>
        <dbReference type="ARBA" id="ARBA00022692"/>
    </source>
</evidence>
<gene>
    <name evidence="7" type="ORF">SBW85_06960</name>
</gene>
<comment type="subcellular location">
    <subcellularLocation>
        <location evidence="1">Cell membrane</location>
        <topology evidence="1">Multi-pass membrane protein</topology>
    </subcellularLocation>
</comment>
<evidence type="ECO:0000313" key="7">
    <source>
        <dbReference type="EMBL" id="MDW6017519.1"/>
    </source>
</evidence>
<feature type="transmembrane region" description="Helical" evidence="6">
    <location>
        <begin position="6"/>
        <end position="28"/>
    </location>
</feature>
<keyword evidence="4 6" id="KW-1133">Transmembrane helix</keyword>
<dbReference type="EMBL" id="JAWRCN010000001">
    <property type="protein sequence ID" value="MDW6017519.1"/>
    <property type="molecule type" value="Genomic_DNA"/>
</dbReference>
<feature type="transmembrane region" description="Helical" evidence="6">
    <location>
        <begin position="187"/>
        <end position="206"/>
    </location>
</feature>
<feature type="transmembrane region" description="Helical" evidence="6">
    <location>
        <begin position="40"/>
        <end position="64"/>
    </location>
</feature>
<evidence type="ECO:0000313" key="8">
    <source>
        <dbReference type="Proteomes" id="UP001272325"/>
    </source>
</evidence>
<keyword evidence="3 6" id="KW-0812">Transmembrane</keyword>
<proteinExistence type="predicted"/>
<evidence type="ECO:0000256" key="2">
    <source>
        <dbReference type="ARBA" id="ARBA00022475"/>
    </source>
</evidence>
<comment type="caution">
    <text evidence="7">The sequence shown here is derived from an EMBL/GenBank/DDBJ whole genome shotgun (WGS) entry which is preliminary data.</text>
</comment>
<protein>
    <submittedName>
        <fullName evidence="7">LysE family translocator</fullName>
    </submittedName>
</protein>
<sequence length="218" mass="23582">MNLSLLATYSLAVLLLIITPGPVVALLISTATREGQRQAFMTLLGTNGASLLLMTIAVLTLAGVVHLSPVYLYLLGIAGSFYIGFGAISELLTIRKLPNVNIDNESTSTLNETTKNSGLVRGFIIGVANPKDILFFVAFFPQFIAVTHNFSTSVITLSSIWVLFDVSILSLYILCAKWWSKAFNSRWIEGLCEGFLLAVAVGGVFYNSQQLLLLSVPS</sequence>
<feature type="transmembrane region" description="Helical" evidence="6">
    <location>
        <begin position="133"/>
        <end position="151"/>
    </location>
</feature>
<accession>A0ABU4IJR1</accession>
<keyword evidence="8" id="KW-1185">Reference proteome</keyword>
<keyword evidence="5 6" id="KW-0472">Membrane</keyword>
<feature type="transmembrane region" description="Helical" evidence="6">
    <location>
        <begin position="70"/>
        <end position="88"/>
    </location>
</feature>
<evidence type="ECO:0000256" key="5">
    <source>
        <dbReference type="ARBA" id="ARBA00023136"/>
    </source>
</evidence>
<name>A0ABU4IJR1_9VIBR</name>
<reference evidence="7 8" key="1">
    <citation type="submission" date="2023-11" db="EMBL/GenBank/DDBJ databases">
        <title>Plant-associative lifestyle of Vibrio porteresiae and its evolutionary dynamics.</title>
        <authorList>
            <person name="Rameshkumar N."/>
            <person name="Kirti K."/>
        </authorList>
    </citation>
    <scope>NUCLEOTIDE SEQUENCE [LARGE SCALE GENOMIC DNA]</scope>
    <source>
        <strain evidence="7 8">MSSRF60</strain>
    </source>
</reference>
<evidence type="ECO:0000256" key="6">
    <source>
        <dbReference type="SAM" id="Phobius"/>
    </source>
</evidence>
<dbReference type="RefSeq" id="WP_171137734.1">
    <property type="nucleotide sequence ID" value="NZ_AP024893.1"/>
</dbReference>
<dbReference type="Pfam" id="PF01810">
    <property type="entry name" value="LysE"/>
    <property type="match status" value="1"/>
</dbReference>
<keyword evidence="2" id="KW-1003">Cell membrane</keyword>
<dbReference type="InterPro" id="IPR001123">
    <property type="entry name" value="LeuE-type"/>
</dbReference>
<dbReference type="Proteomes" id="UP001272325">
    <property type="component" value="Unassembled WGS sequence"/>
</dbReference>
<evidence type="ECO:0000256" key="1">
    <source>
        <dbReference type="ARBA" id="ARBA00004651"/>
    </source>
</evidence>
<evidence type="ECO:0000256" key="4">
    <source>
        <dbReference type="ARBA" id="ARBA00022989"/>
    </source>
</evidence>
<organism evidence="7 8">
    <name type="scientific">Vibrio plantisponsor</name>
    <dbReference type="NCBI Taxonomy" id="664643"/>
    <lineage>
        <taxon>Bacteria</taxon>
        <taxon>Pseudomonadati</taxon>
        <taxon>Pseudomonadota</taxon>
        <taxon>Gammaproteobacteria</taxon>
        <taxon>Vibrionales</taxon>
        <taxon>Vibrionaceae</taxon>
        <taxon>Vibrio</taxon>
    </lineage>
</organism>
<dbReference type="PANTHER" id="PTHR30086:SF20">
    <property type="entry name" value="ARGININE EXPORTER PROTEIN ARGO-RELATED"/>
    <property type="match status" value="1"/>
</dbReference>
<feature type="transmembrane region" description="Helical" evidence="6">
    <location>
        <begin position="157"/>
        <end position="175"/>
    </location>
</feature>
<dbReference type="PANTHER" id="PTHR30086">
    <property type="entry name" value="ARGININE EXPORTER PROTEIN ARGO"/>
    <property type="match status" value="1"/>
</dbReference>